<dbReference type="Pfam" id="PF02481">
    <property type="entry name" value="DNA_processg_A"/>
    <property type="match status" value="1"/>
</dbReference>
<dbReference type="PANTHER" id="PTHR43022:SF1">
    <property type="entry name" value="PROTEIN SMF"/>
    <property type="match status" value="1"/>
</dbReference>
<proteinExistence type="inferred from homology"/>
<name>A0A938B442_UNCTE</name>
<protein>
    <submittedName>
        <fullName evidence="4">DNA-protecting protein DprA</fullName>
    </submittedName>
</protein>
<sequence length="382" mass="40902">MAISSGVTVPEALTTQCTWLAFNMACATWPALRTQWAQYVTTPGVIQRLQTEGMALVTASIPGLAEKLGAVQQGKAFARELARLQNTEVSVVTLADAAYPLALRWIPEPPPVLYVWGTLQPEDHLALAVVGSRKPSPYGQVAAQRLSAALAQSGFTVVSGLARGIDSLAHQATLQHGGRTIAVLGSGINVIYPPEHRRLSEAIRSQGAVVSEFAFDTKPDRWNFPRRNRIISGLTLGTLVVEASEQSGSLHTARHALEQGREVFAVPGRIDVPSSRGTNNLIKRGAKLVEDIDDILEELPEVVRLAVRPSGTGQEAPACTAMPSDLAADEAHVLGLVAPEETHIEVIIQASALSAQVVASILVTLELRGLVRQFPGKFFTRC</sequence>
<dbReference type="InterPro" id="IPR003488">
    <property type="entry name" value="DprA"/>
</dbReference>
<dbReference type="PANTHER" id="PTHR43022">
    <property type="entry name" value="PROTEIN SMF"/>
    <property type="match status" value="1"/>
</dbReference>
<evidence type="ECO:0000313" key="5">
    <source>
        <dbReference type="Proteomes" id="UP000712673"/>
    </source>
</evidence>
<evidence type="ECO:0000256" key="1">
    <source>
        <dbReference type="ARBA" id="ARBA00006525"/>
    </source>
</evidence>
<reference evidence="4" key="1">
    <citation type="submission" date="2019-03" db="EMBL/GenBank/DDBJ databases">
        <title>Lake Tanganyika Metagenome-Assembled Genomes (MAGs).</title>
        <authorList>
            <person name="Tran P."/>
        </authorList>
    </citation>
    <scope>NUCLEOTIDE SEQUENCE</scope>
    <source>
        <strain evidence="4">K_DeepCast_65m_m2_066</strain>
    </source>
</reference>
<comment type="caution">
    <text evidence="4">The sequence shown here is derived from an EMBL/GenBank/DDBJ whole genome shotgun (WGS) entry which is preliminary data.</text>
</comment>
<gene>
    <name evidence="4" type="primary">dprA</name>
    <name evidence="4" type="ORF">FJZ47_19645</name>
</gene>
<dbReference type="AlphaFoldDB" id="A0A938B442"/>
<dbReference type="Pfam" id="PF17782">
    <property type="entry name" value="WHD_DprA"/>
    <property type="match status" value="1"/>
</dbReference>
<dbReference type="InterPro" id="IPR041614">
    <property type="entry name" value="DprA_WH"/>
</dbReference>
<feature type="domain" description="Smf/DprA SLOG" evidence="2">
    <location>
        <begin position="91"/>
        <end position="299"/>
    </location>
</feature>
<dbReference type="InterPro" id="IPR057666">
    <property type="entry name" value="DrpA_SLOG"/>
</dbReference>
<organism evidence="4 5">
    <name type="scientific">Tectimicrobiota bacterium</name>
    <dbReference type="NCBI Taxonomy" id="2528274"/>
    <lineage>
        <taxon>Bacteria</taxon>
        <taxon>Pseudomonadati</taxon>
        <taxon>Nitrospinota/Tectimicrobiota group</taxon>
        <taxon>Candidatus Tectimicrobiota</taxon>
    </lineage>
</organism>
<dbReference type="Gene3D" id="1.10.10.10">
    <property type="entry name" value="Winged helix-like DNA-binding domain superfamily/Winged helix DNA-binding domain"/>
    <property type="match status" value="1"/>
</dbReference>
<dbReference type="Proteomes" id="UP000712673">
    <property type="component" value="Unassembled WGS sequence"/>
</dbReference>
<dbReference type="Gene3D" id="3.40.50.450">
    <property type="match status" value="1"/>
</dbReference>
<accession>A0A938B442</accession>
<dbReference type="SUPFAM" id="SSF102405">
    <property type="entry name" value="MCP/YpsA-like"/>
    <property type="match status" value="1"/>
</dbReference>
<dbReference type="InterPro" id="IPR036388">
    <property type="entry name" value="WH-like_DNA-bd_sf"/>
</dbReference>
<dbReference type="GO" id="GO:0009294">
    <property type="term" value="P:DNA-mediated transformation"/>
    <property type="evidence" value="ECO:0007669"/>
    <property type="project" value="InterPro"/>
</dbReference>
<evidence type="ECO:0000259" key="2">
    <source>
        <dbReference type="Pfam" id="PF02481"/>
    </source>
</evidence>
<feature type="domain" description="DprA winged helix" evidence="3">
    <location>
        <begin position="322"/>
        <end position="377"/>
    </location>
</feature>
<dbReference type="EMBL" id="VGLS01000750">
    <property type="protein sequence ID" value="MBM3225991.1"/>
    <property type="molecule type" value="Genomic_DNA"/>
</dbReference>
<evidence type="ECO:0000313" key="4">
    <source>
        <dbReference type="EMBL" id="MBM3225991.1"/>
    </source>
</evidence>
<evidence type="ECO:0000259" key="3">
    <source>
        <dbReference type="Pfam" id="PF17782"/>
    </source>
</evidence>
<dbReference type="NCBIfam" id="TIGR00732">
    <property type="entry name" value="dprA"/>
    <property type="match status" value="1"/>
</dbReference>
<comment type="similarity">
    <text evidence="1">Belongs to the DprA/Smf family.</text>
</comment>